<feature type="transmembrane region" description="Helical" evidence="8">
    <location>
        <begin position="92"/>
        <end position="112"/>
    </location>
</feature>
<dbReference type="InterPro" id="IPR000515">
    <property type="entry name" value="MetI-like"/>
</dbReference>
<dbReference type="Pfam" id="PF00528">
    <property type="entry name" value="BPD_transp_1"/>
    <property type="match status" value="1"/>
</dbReference>
<organism evidence="10 11">
    <name type="scientific">Marinomonas aquimarina</name>
    <dbReference type="NCBI Taxonomy" id="295068"/>
    <lineage>
        <taxon>Bacteria</taxon>
        <taxon>Pseudomonadati</taxon>
        <taxon>Pseudomonadota</taxon>
        <taxon>Gammaproteobacteria</taxon>
        <taxon>Oceanospirillales</taxon>
        <taxon>Oceanospirillaceae</taxon>
        <taxon>Marinomonas</taxon>
    </lineage>
</organism>
<dbReference type="EMBL" id="FLOC01000004">
    <property type="protein sequence ID" value="SBS27862.1"/>
    <property type="molecule type" value="Genomic_DNA"/>
</dbReference>
<sequence length="304" mass="34579">MNKLFERFKPGSEHGKKWVIALPTLWLVLFFALPFLIVLKIAFAEAEIAIPPYSALLSMADQAFDLHVYFGNFIFLTEDDLYLAAYLNSLKMAAISTFFCLLIGYPMAYYIARAKQTTQSILLLLILLPSWTSFLIRIYAWIGILKSNGVLNNVLLWTGVINEPLAILNTNVAVYIGIVYAYLPFMVLPLYANLVKHDHSFIEASQDLGARRLQSFWHITFPLSRNGIVAGSMLVFIPVVGEYVIPELLGGTNSIVIGKVLWQEFFNNRDWPLASSLALIMLLLLMVPIHFFRKHQEKEWEGNQ</sequence>
<keyword evidence="6 8" id="KW-1133">Transmembrane helix</keyword>
<name>A0A1A8T8J8_9GAMM</name>
<comment type="subcellular location">
    <subcellularLocation>
        <location evidence="1 8">Cell membrane</location>
        <topology evidence="1 8">Multi-pass membrane protein</topology>
    </subcellularLocation>
</comment>
<evidence type="ECO:0000256" key="4">
    <source>
        <dbReference type="ARBA" id="ARBA00022475"/>
    </source>
</evidence>
<keyword evidence="4" id="KW-1003">Cell membrane</keyword>
<evidence type="ECO:0000256" key="7">
    <source>
        <dbReference type="ARBA" id="ARBA00023136"/>
    </source>
</evidence>
<evidence type="ECO:0000313" key="11">
    <source>
        <dbReference type="Proteomes" id="UP000092627"/>
    </source>
</evidence>
<dbReference type="PANTHER" id="PTHR42929">
    <property type="entry name" value="INNER MEMBRANE ABC TRANSPORTER PERMEASE PROTEIN YDCU-RELATED-RELATED"/>
    <property type="match status" value="1"/>
</dbReference>
<comment type="similarity">
    <text evidence="2">Belongs to the binding-protein-dependent transport system permease family. CysTW subfamily.</text>
</comment>
<keyword evidence="7 8" id="KW-0472">Membrane</keyword>
<dbReference type="Gene3D" id="1.10.3720.10">
    <property type="entry name" value="MetI-like"/>
    <property type="match status" value="1"/>
</dbReference>
<dbReference type="AlphaFoldDB" id="A0A1A8T8J8"/>
<dbReference type="PANTHER" id="PTHR42929:SF3">
    <property type="entry name" value="PUTRESCINE TRANSPORT SYSTEM PERMEASE PROTEIN POTH"/>
    <property type="match status" value="1"/>
</dbReference>
<evidence type="ECO:0000313" key="10">
    <source>
        <dbReference type="EMBL" id="SBS27862.1"/>
    </source>
</evidence>
<feature type="transmembrane region" description="Helical" evidence="8">
    <location>
        <begin position="172"/>
        <end position="195"/>
    </location>
</feature>
<dbReference type="PROSITE" id="PS50928">
    <property type="entry name" value="ABC_TM1"/>
    <property type="match status" value="1"/>
</dbReference>
<keyword evidence="3 8" id="KW-0813">Transport</keyword>
<dbReference type="Proteomes" id="UP000092627">
    <property type="component" value="Unassembled WGS sequence"/>
</dbReference>
<dbReference type="GO" id="GO:0005886">
    <property type="term" value="C:plasma membrane"/>
    <property type="evidence" value="ECO:0007669"/>
    <property type="project" value="UniProtKB-SubCell"/>
</dbReference>
<evidence type="ECO:0000256" key="8">
    <source>
        <dbReference type="RuleBase" id="RU363032"/>
    </source>
</evidence>
<keyword evidence="5 8" id="KW-0812">Transmembrane</keyword>
<feature type="domain" description="ABC transmembrane type-1" evidence="9">
    <location>
        <begin position="86"/>
        <end position="292"/>
    </location>
</feature>
<dbReference type="RefSeq" id="WP_067206227.1">
    <property type="nucleotide sequence ID" value="NZ_FLOC01000004.1"/>
</dbReference>
<evidence type="ECO:0000256" key="1">
    <source>
        <dbReference type="ARBA" id="ARBA00004651"/>
    </source>
</evidence>
<feature type="transmembrane region" description="Helical" evidence="8">
    <location>
        <begin position="216"/>
        <end position="240"/>
    </location>
</feature>
<evidence type="ECO:0000256" key="5">
    <source>
        <dbReference type="ARBA" id="ARBA00022692"/>
    </source>
</evidence>
<dbReference type="OrthoDB" id="9807047at2"/>
<feature type="transmembrane region" description="Helical" evidence="8">
    <location>
        <begin position="271"/>
        <end position="292"/>
    </location>
</feature>
<keyword evidence="11" id="KW-1185">Reference proteome</keyword>
<dbReference type="InterPro" id="IPR035906">
    <property type="entry name" value="MetI-like_sf"/>
</dbReference>
<dbReference type="SUPFAM" id="SSF161098">
    <property type="entry name" value="MetI-like"/>
    <property type="match status" value="1"/>
</dbReference>
<evidence type="ECO:0000256" key="3">
    <source>
        <dbReference type="ARBA" id="ARBA00022448"/>
    </source>
</evidence>
<reference evidence="10 11" key="1">
    <citation type="submission" date="2016-06" db="EMBL/GenBank/DDBJ databases">
        <authorList>
            <person name="Kjaerup R.B."/>
            <person name="Dalgaard T.S."/>
            <person name="Juul-Madsen H.R."/>
        </authorList>
    </citation>
    <scope>NUCLEOTIDE SEQUENCE [LARGE SCALE GENOMIC DNA]</scope>
    <source>
        <strain evidence="10 11">CECT 5080</strain>
    </source>
</reference>
<evidence type="ECO:0000256" key="2">
    <source>
        <dbReference type="ARBA" id="ARBA00007069"/>
    </source>
</evidence>
<accession>A0A1A8T8J8</accession>
<feature type="transmembrane region" description="Helical" evidence="8">
    <location>
        <begin position="20"/>
        <end position="43"/>
    </location>
</feature>
<dbReference type="STRING" id="295068.MAQ5080_00931"/>
<gene>
    <name evidence="10" type="primary">potH</name>
    <name evidence="10" type="ORF">MAQ5080_00931</name>
</gene>
<feature type="transmembrane region" description="Helical" evidence="8">
    <location>
        <begin position="121"/>
        <end position="142"/>
    </location>
</feature>
<dbReference type="CDD" id="cd06261">
    <property type="entry name" value="TM_PBP2"/>
    <property type="match status" value="1"/>
</dbReference>
<dbReference type="GO" id="GO:0055085">
    <property type="term" value="P:transmembrane transport"/>
    <property type="evidence" value="ECO:0007669"/>
    <property type="project" value="InterPro"/>
</dbReference>
<evidence type="ECO:0000256" key="6">
    <source>
        <dbReference type="ARBA" id="ARBA00022989"/>
    </source>
</evidence>
<evidence type="ECO:0000259" key="9">
    <source>
        <dbReference type="PROSITE" id="PS50928"/>
    </source>
</evidence>
<proteinExistence type="inferred from homology"/>
<protein>
    <submittedName>
        <fullName evidence="10">Putrescine transport system permease protein PotH</fullName>
    </submittedName>
</protein>